<reference evidence="3" key="1">
    <citation type="journal article" date="2020" name="Stud. Mycol.">
        <title>101 Dothideomycetes genomes: a test case for predicting lifestyles and emergence of pathogens.</title>
        <authorList>
            <person name="Haridas S."/>
            <person name="Albert R."/>
            <person name="Binder M."/>
            <person name="Bloem J."/>
            <person name="Labutti K."/>
            <person name="Salamov A."/>
            <person name="Andreopoulos B."/>
            <person name="Baker S."/>
            <person name="Barry K."/>
            <person name="Bills G."/>
            <person name="Bluhm B."/>
            <person name="Cannon C."/>
            <person name="Castanera R."/>
            <person name="Culley D."/>
            <person name="Daum C."/>
            <person name="Ezra D."/>
            <person name="Gonzalez J."/>
            <person name="Henrissat B."/>
            <person name="Kuo A."/>
            <person name="Liang C."/>
            <person name="Lipzen A."/>
            <person name="Lutzoni F."/>
            <person name="Magnuson J."/>
            <person name="Mondo S."/>
            <person name="Nolan M."/>
            <person name="Ohm R."/>
            <person name="Pangilinan J."/>
            <person name="Park H.-J."/>
            <person name="Ramirez L."/>
            <person name="Alfaro M."/>
            <person name="Sun H."/>
            <person name="Tritt A."/>
            <person name="Yoshinaga Y."/>
            <person name="Zwiers L.-H."/>
            <person name="Turgeon B."/>
            <person name="Goodwin S."/>
            <person name="Spatafora J."/>
            <person name="Crous P."/>
            <person name="Grigoriev I."/>
        </authorList>
    </citation>
    <scope>NUCLEOTIDE SEQUENCE</scope>
    <source>
        <strain evidence="3">CBS 113979</strain>
    </source>
</reference>
<dbReference type="Gene3D" id="3.40.50.720">
    <property type="entry name" value="NAD(P)-binding Rossmann-like Domain"/>
    <property type="match status" value="1"/>
</dbReference>
<evidence type="ECO:0000313" key="3">
    <source>
        <dbReference type="EMBL" id="KAF1983070.1"/>
    </source>
</evidence>
<evidence type="ECO:0000256" key="1">
    <source>
        <dbReference type="ARBA" id="ARBA00022857"/>
    </source>
</evidence>
<dbReference type="PANTHER" id="PTHR47561:SF2">
    <property type="entry name" value="HYPOTHETICAL POLYSACCHARIDE DEACETYLASE (EUROFUNG)"/>
    <property type="match status" value="1"/>
</dbReference>
<protein>
    <submittedName>
        <fullName evidence="3">Polysaccharide deacetylase family protein-like protein</fullName>
    </submittedName>
</protein>
<keyword evidence="1" id="KW-0521">NADP</keyword>
<name>A0A6G1GQJ1_9PEZI</name>
<evidence type="ECO:0000259" key="2">
    <source>
        <dbReference type="Pfam" id="PF01522"/>
    </source>
</evidence>
<dbReference type="PRINTS" id="PR00081">
    <property type="entry name" value="GDHRDH"/>
</dbReference>
<dbReference type="Pfam" id="PF13561">
    <property type="entry name" value="adh_short_C2"/>
    <property type="match status" value="1"/>
</dbReference>
<dbReference type="OrthoDB" id="504708at2759"/>
<dbReference type="GO" id="GO:0016810">
    <property type="term" value="F:hydrolase activity, acting on carbon-nitrogen (but not peptide) bonds"/>
    <property type="evidence" value="ECO:0007669"/>
    <property type="project" value="InterPro"/>
</dbReference>
<dbReference type="PANTHER" id="PTHR47561">
    <property type="entry name" value="POLYSACCHARIDE DEACETYLASE FAMILY PROTEIN (AFU_ORTHOLOGUE AFUA_6G05030)"/>
    <property type="match status" value="1"/>
</dbReference>
<proteinExistence type="predicted"/>
<dbReference type="EMBL" id="ML977178">
    <property type="protein sequence ID" value="KAF1983070.1"/>
    <property type="molecule type" value="Genomic_DNA"/>
</dbReference>
<dbReference type="InterPro" id="IPR002509">
    <property type="entry name" value="NODB_dom"/>
</dbReference>
<dbReference type="Proteomes" id="UP000800041">
    <property type="component" value="Unassembled WGS sequence"/>
</dbReference>
<dbReference type="FunFam" id="3.40.50.720:FF:000084">
    <property type="entry name" value="Short-chain dehydrogenase reductase"/>
    <property type="match status" value="1"/>
</dbReference>
<accession>A0A6G1GQJ1</accession>
<dbReference type="InterPro" id="IPR036291">
    <property type="entry name" value="NAD(P)-bd_dom_sf"/>
</dbReference>
<feature type="domain" description="NodB homology" evidence="2">
    <location>
        <begin position="343"/>
        <end position="441"/>
    </location>
</feature>
<dbReference type="Gene3D" id="3.20.20.370">
    <property type="entry name" value="Glycoside hydrolase/deacetylase"/>
    <property type="match status" value="1"/>
</dbReference>
<dbReference type="AlphaFoldDB" id="A0A6G1GQJ1"/>
<dbReference type="InterPro" id="IPR002347">
    <property type="entry name" value="SDR_fam"/>
</dbReference>
<dbReference type="CDD" id="cd05233">
    <property type="entry name" value="SDR_c"/>
    <property type="match status" value="1"/>
</dbReference>
<sequence>MSFLEIEGLHAFVTGAAGGIGQAIVQELLSQGCKVSAHDLLPNPLQSSTKLHFLQGDISSEPSIVESIRQAVAHFGPINILCANAGITDESADYPIWDMPSEIWDRTYAVNVRGTFLTIKHFLRAAQSSQRDLGHELDHLAIVVTGSECGKFGQAGHAEYASGKAGLQYGLVRSVKNEVVRLNGRARVNAVAPGWVDTKLIEGRLDDPREMFVEAQATVPLKKIAKPQDVARMVAFLASNRAAGHISGECISVDGGMEGRMVWREEEVLGTKNKETASSSSTTKTVPSLIAKSISTPSKPKKSIKILISVDFDAVSGWLGTGASPENNMADYSSGFFAANVGVRRLLNVFKKAGIADKTTWFIPGHSLESFPEQTKEILDTGCELGLHGYCHEGAPQLTTSQEAEVLTKCITLATSLTGKPPLGYRAPLYQLRPSTISLLESHSFLYDTSLSYHDSRPQHLLHRAAISPPDFAPGRSAEEWMKPLPSPERPTKDTLVEIPCNWYMEDMTPLQYWPHTVNSQGYVDVGVVEGMWRSRFEELRGEMEEDGEEGDMVVFPLVLHPDTSGMAHVIGMVRRMIDWLKRHGEEVEFMTFGECARRWKEANGV</sequence>
<keyword evidence="4" id="KW-1185">Reference proteome</keyword>
<dbReference type="GO" id="GO:0005975">
    <property type="term" value="P:carbohydrate metabolic process"/>
    <property type="evidence" value="ECO:0007669"/>
    <property type="project" value="InterPro"/>
</dbReference>
<evidence type="ECO:0000313" key="4">
    <source>
        <dbReference type="Proteomes" id="UP000800041"/>
    </source>
</evidence>
<dbReference type="Pfam" id="PF01522">
    <property type="entry name" value="Polysacc_deac_1"/>
    <property type="match status" value="1"/>
</dbReference>
<dbReference type="SUPFAM" id="SSF51735">
    <property type="entry name" value="NAD(P)-binding Rossmann-fold domains"/>
    <property type="match status" value="1"/>
</dbReference>
<dbReference type="SUPFAM" id="SSF88713">
    <property type="entry name" value="Glycoside hydrolase/deacetylase"/>
    <property type="match status" value="1"/>
</dbReference>
<organism evidence="3 4">
    <name type="scientific">Aulographum hederae CBS 113979</name>
    <dbReference type="NCBI Taxonomy" id="1176131"/>
    <lineage>
        <taxon>Eukaryota</taxon>
        <taxon>Fungi</taxon>
        <taxon>Dikarya</taxon>
        <taxon>Ascomycota</taxon>
        <taxon>Pezizomycotina</taxon>
        <taxon>Dothideomycetes</taxon>
        <taxon>Pleosporomycetidae</taxon>
        <taxon>Aulographales</taxon>
        <taxon>Aulographaceae</taxon>
    </lineage>
</organism>
<gene>
    <name evidence="3" type="ORF">K402DRAFT_414649</name>
</gene>
<dbReference type="InterPro" id="IPR011330">
    <property type="entry name" value="Glyco_hydro/deAcase_b/a-brl"/>
</dbReference>